<dbReference type="InterPro" id="IPR000845">
    <property type="entry name" value="Nucleoside_phosphorylase_d"/>
</dbReference>
<dbReference type="Pfam" id="PF01048">
    <property type="entry name" value="PNP_UDP_1"/>
    <property type="match status" value="1"/>
</dbReference>
<dbReference type="EC" id="3.2.2.26" evidence="1 2"/>
<dbReference type="EMBL" id="JACNYK010000001">
    <property type="protein sequence ID" value="MBD1424116.1"/>
    <property type="molecule type" value="Genomic_DNA"/>
</dbReference>
<feature type="domain" description="Nucleoside phosphorylase" evidence="3">
    <location>
        <begin position="27"/>
        <end position="195"/>
    </location>
</feature>
<dbReference type="Gene3D" id="3.40.50.1580">
    <property type="entry name" value="Nucleoside phosphorylase domain"/>
    <property type="match status" value="1"/>
</dbReference>
<comment type="catalytic activity">
    <reaction evidence="1">
        <text>futalosine + H2O = dehypoxanthine futalosine + hypoxanthine</text>
        <dbReference type="Rhea" id="RHEA:25904"/>
        <dbReference type="ChEBI" id="CHEBI:15377"/>
        <dbReference type="ChEBI" id="CHEBI:17368"/>
        <dbReference type="ChEBI" id="CHEBI:58863"/>
        <dbReference type="ChEBI" id="CHEBI:58864"/>
        <dbReference type="EC" id="3.2.2.26"/>
    </reaction>
</comment>
<dbReference type="InterPro" id="IPR035994">
    <property type="entry name" value="Nucleoside_phosphorylase_sf"/>
</dbReference>
<keyword evidence="1 4" id="KW-0378">Hydrolase</keyword>
<dbReference type="InterPro" id="IPR019963">
    <property type="entry name" value="FL_hydrolase_MqnB"/>
</dbReference>
<dbReference type="RefSeq" id="WP_190307296.1">
    <property type="nucleotide sequence ID" value="NZ_JACNYK010000001.1"/>
</dbReference>
<proteinExistence type="inferred from homology"/>
<comment type="pathway">
    <text evidence="1">Quinol/quinone metabolism; menaquinone biosynthesis.</text>
</comment>
<name>A0ABR7XYJ0_9SPHI</name>
<evidence type="ECO:0000313" key="4">
    <source>
        <dbReference type="EMBL" id="MBD1424116.1"/>
    </source>
</evidence>
<organism evidence="4 5">
    <name type="scientific">Sphingobacterium arenae</name>
    <dbReference type="NCBI Taxonomy" id="1280598"/>
    <lineage>
        <taxon>Bacteria</taxon>
        <taxon>Pseudomonadati</taxon>
        <taxon>Bacteroidota</taxon>
        <taxon>Sphingobacteriia</taxon>
        <taxon>Sphingobacteriales</taxon>
        <taxon>Sphingobacteriaceae</taxon>
        <taxon>Sphingobacterium</taxon>
    </lineage>
</organism>
<sequence>MKILVIAATLEEIQPALPFLEEKHIKYLITGVGMVSTTYALTRYLQQHKIDLLLHIGIGGILDPSACLGGVYQIYADEIFALGADDNGSFISIEELGFGKRIYTEKPPVHIRLPEVSKAQGITVNNVHGTTESINWLQQRYQKPLIESMEGAAVFFVAEQEGIYCLQFRATSNYIEPRNRDAWKIGLAIQNLNDFIQTLISRCFI</sequence>
<keyword evidence="5" id="KW-1185">Reference proteome</keyword>
<evidence type="ECO:0000256" key="2">
    <source>
        <dbReference type="NCBIfam" id="TIGR03664"/>
    </source>
</evidence>
<reference evidence="4 5" key="1">
    <citation type="submission" date="2020-08" db="EMBL/GenBank/DDBJ databases">
        <title>Sphingobacterium sp. DN00404 isolated from aquaculture water.</title>
        <authorList>
            <person name="Zhang M."/>
        </authorList>
    </citation>
    <scope>NUCLEOTIDE SEQUENCE [LARGE SCALE GENOMIC DNA]</scope>
    <source>
        <strain evidence="4 5">KCTC 32294</strain>
    </source>
</reference>
<keyword evidence="1" id="KW-0474">Menaquinone biosynthesis</keyword>
<dbReference type="PANTHER" id="PTHR46832">
    <property type="entry name" value="5'-METHYLTHIOADENOSINE/S-ADENOSYLHOMOCYSTEINE NUCLEOSIDASE"/>
    <property type="match status" value="1"/>
</dbReference>
<gene>
    <name evidence="1 4" type="primary">mqnB</name>
    <name evidence="4" type="ORF">H8B17_00870</name>
</gene>
<accession>A0ABR7XYJ0</accession>
<evidence type="ECO:0000259" key="3">
    <source>
        <dbReference type="Pfam" id="PF01048"/>
    </source>
</evidence>
<keyword evidence="4" id="KW-0326">Glycosidase</keyword>
<dbReference type="HAMAP" id="MF_00991">
    <property type="entry name" value="MqnB"/>
    <property type="match status" value="1"/>
</dbReference>
<dbReference type="PANTHER" id="PTHR46832:SF2">
    <property type="entry name" value="FUTALOSINE HYDROLASE"/>
    <property type="match status" value="1"/>
</dbReference>
<dbReference type="Proteomes" id="UP000606494">
    <property type="component" value="Unassembled WGS sequence"/>
</dbReference>
<protein>
    <recommendedName>
        <fullName evidence="1 2">Futalosine hydrolase</fullName>
        <shortName evidence="1">FL hydrolase</shortName>
        <ecNumber evidence="1 2">3.2.2.26</ecNumber>
    </recommendedName>
    <alternativeName>
        <fullName evidence="1">Futalosine nucleosidase</fullName>
    </alternativeName>
    <alternativeName>
        <fullName evidence="1">Menaquinone biosynthetic enzyme MqnB</fullName>
    </alternativeName>
</protein>
<evidence type="ECO:0000256" key="1">
    <source>
        <dbReference type="HAMAP-Rule" id="MF_00991"/>
    </source>
</evidence>
<dbReference type="SUPFAM" id="SSF53167">
    <property type="entry name" value="Purine and uridine phosphorylases"/>
    <property type="match status" value="1"/>
</dbReference>
<dbReference type="GO" id="GO:0016798">
    <property type="term" value="F:hydrolase activity, acting on glycosyl bonds"/>
    <property type="evidence" value="ECO:0007669"/>
    <property type="project" value="UniProtKB-KW"/>
</dbReference>
<dbReference type="NCBIfam" id="TIGR03664">
    <property type="entry name" value="fut_nucase"/>
    <property type="match status" value="1"/>
</dbReference>
<evidence type="ECO:0000313" key="5">
    <source>
        <dbReference type="Proteomes" id="UP000606494"/>
    </source>
</evidence>
<comment type="caution">
    <text evidence="4">The sequence shown here is derived from an EMBL/GenBank/DDBJ whole genome shotgun (WGS) entry which is preliminary data.</text>
</comment>
<comment type="similarity">
    <text evidence="1">Belongs to the PNP/UDP phosphorylase family. Futalosine hydrolase subfamily.</text>
</comment>
<comment type="function">
    <text evidence="1">Catalyzes the hydrolysis of futalosine (FL) to dehypoxanthine futalosine (DHFL) and hypoxanthine, a step in the biosynthesis of menaquinone (MK, vitamin K2).</text>
</comment>